<organism evidence="4 5">
    <name type="scientific">Kingdonia uniflora</name>
    <dbReference type="NCBI Taxonomy" id="39325"/>
    <lineage>
        <taxon>Eukaryota</taxon>
        <taxon>Viridiplantae</taxon>
        <taxon>Streptophyta</taxon>
        <taxon>Embryophyta</taxon>
        <taxon>Tracheophyta</taxon>
        <taxon>Spermatophyta</taxon>
        <taxon>Magnoliopsida</taxon>
        <taxon>Ranunculales</taxon>
        <taxon>Circaeasteraceae</taxon>
        <taxon>Kingdonia</taxon>
    </lineage>
</organism>
<evidence type="ECO:0008006" key="6">
    <source>
        <dbReference type="Google" id="ProtNLM"/>
    </source>
</evidence>
<dbReference type="InterPro" id="IPR002885">
    <property type="entry name" value="PPR_rpt"/>
</dbReference>
<dbReference type="NCBIfam" id="TIGR00756">
    <property type="entry name" value="PPR"/>
    <property type="match status" value="1"/>
</dbReference>
<evidence type="ECO:0000313" key="4">
    <source>
        <dbReference type="EMBL" id="KAF6171534.1"/>
    </source>
</evidence>
<dbReference type="PANTHER" id="PTHR47941">
    <property type="entry name" value="PENTATRICOPEPTIDE REPEAT-CONTAINING PROTEIN 3, MITOCHONDRIAL"/>
    <property type="match status" value="1"/>
</dbReference>
<sequence length="172" mass="19267">MKKLLETSLAAVVMKKKMISELHKVSTITSSFHFNPQSTLAQFKQFVRDRYGSGNLGIEEAMGLFNDAIQLRPSPSIHQFNQLLGVICKLKLYSTVDFGFAVVGNIFKSGFEPHIVIFTTLLKGLFKENRVKDAIQLSNKVTYGTIVDGLCKIGNVDQAIKLLKDMERKLQV</sequence>
<gene>
    <name evidence="4" type="ORF">GIB67_018058</name>
</gene>
<comment type="caution">
    <text evidence="4">The sequence shown here is derived from an EMBL/GenBank/DDBJ whole genome shotgun (WGS) entry which is preliminary data.</text>
</comment>
<evidence type="ECO:0000256" key="1">
    <source>
        <dbReference type="ARBA" id="ARBA00007626"/>
    </source>
</evidence>
<name>A0A7J7NX63_9MAGN</name>
<dbReference type="Pfam" id="PF12854">
    <property type="entry name" value="PPR_1"/>
    <property type="match status" value="2"/>
</dbReference>
<evidence type="ECO:0000256" key="2">
    <source>
        <dbReference type="ARBA" id="ARBA00022737"/>
    </source>
</evidence>
<protein>
    <recommendedName>
        <fullName evidence="6">Pentatricopeptide repeat-containing protein</fullName>
    </recommendedName>
</protein>
<dbReference type="EMBL" id="JACGCM010000479">
    <property type="protein sequence ID" value="KAF6171534.1"/>
    <property type="molecule type" value="Genomic_DNA"/>
</dbReference>
<comment type="similarity">
    <text evidence="1">Belongs to the PPR family. P subfamily.</text>
</comment>
<dbReference type="AlphaFoldDB" id="A0A7J7NX63"/>
<evidence type="ECO:0000256" key="3">
    <source>
        <dbReference type="PROSITE-ProRule" id="PRU00708"/>
    </source>
</evidence>
<reference evidence="4 5" key="1">
    <citation type="journal article" date="2020" name="IScience">
        <title>Genome Sequencing of the Endangered Kingdonia uniflora (Circaeasteraceae, Ranunculales) Reveals Potential Mechanisms of Evolutionary Specialization.</title>
        <authorList>
            <person name="Sun Y."/>
            <person name="Deng T."/>
            <person name="Zhang A."/>
            <person name="Moore M.J."/>
            <person name="Landis J.B."/>
            <person name="Lin N."/>
            <person name="Zhang H."/>
            <person name="Zhang X."/>
            <person name="Huang J."/>
            <person name="Zhang X."/>
            <person name="Sun H."/>
            <person name="Wang H."/>
        </authorList>
    </citation>
    <scope>NUCLEOTIDE SEQUENCE [LARGE SCALE GENOMIC DNA]</scope>
    <source>
        <strain evidence="4">TB1705</strain>
        <tissue evidence="4">Leaf</tissue>
    </source>
</reference>
<dbReference type="PROSITE" id="PS51375">
    <property type="entry name" value="PPR"/>
    <property type="match status" value="1"/>
</dbReference>
<dbReference type="Proteomes" id="UP000541444">
    <property type="component" value="Unassembled WGS sequence"/>
</dbReference>
<keyword evidence="5" id="KW-1185">Reference proteome</keyword>
<accession>A0A7J7NX63</accession>
<dbReference type="OrthoDB" id="185373at2759"/>
<dbReference type="InterPro" id="IPR011990">
    <property type="entry name" value="TPR-like_helical_dom_sf"/>
</dbReference>
<evidence type="ECO:0000313" key="5">
    <source>
        <dbReference type="Proteomes" id="UP000541444"/>
    </source>
</evidence>
<proteinExistence type="inferred from homology"/>
<dbReference type="Gene3D" id="1.25.40.10">
    <property type="entry name" value="Tetratricopeptide repeat domain"/>
    <property type="match status" value="1"/>
</dbReference>
<keyword evidence="2" id="KW-0677">Repeat</keyword>
<feature type="repeat" description="PPR" evidence="3">
    <location>
        <begin position="139"/>
        <end position="169"/>
    </location>
</feature>